<keyword evidence="3" id="KW-1185">Reference proteome</keyword>
<evidence type="ECO:0000313" key="3">
    <source>
        <dbReference type="Proteomes" id="UP001600107"/>
    </source>
</evidence>
<comment type="caution">
    <text evidence="2">The sequence shown here is derived from an EMBL/GenBank/DDBJ whole genome shotgun (WGS) entry which is preliminary data.</text>
</comment>
<gene>
    <name evidence="2" type="ORF">ACFX5F_09475</name>
</gene>
<dbReference type="EMBL" id="JBHZPY010000007">
    <property type="protein sequence ID" value="MFE3871457.1"/>
    <property type="molecule type" value="Genomic_DNA"/>
</dbReference>
<dbReference type="Pfam" id="PF13274">
    <property type="entry name" value="SocA_Panacea"/>
    <property type="match status" value="1"/>
</dbReference>
<protein>
    <submittedName>
        <fullName evidence="2">Panacea domain-containing protein</fullName>
    </submittedName>
</protein>
<dbReference type="RefSeq" id="WP_379851825.1">
    <property type="nucleotide sequence ID" value="NZ_JBHZPY010000007.1"/>
</dbReference>
<reference evidence="2 3" key="1">
    <citation type="submission" date="2024-06" db="EMBL/GenBank/DDBJ databases">
        <title>Flavobacterium spp. isolated from glacier.</title>
        <authorList>
            <person name="Han D."/>
        </authorList>
    </citation>
    <scope>NUCLEOTIDE SEQUENCE [LARGE SCALE GENOMIC DNA]</scope>
    <source>
        <strain evidence="2 3">ZS1P70</strain>
    </source>
</reference>
<dbReference type="InterPro" id="IPR025272">
    <property type="entry name" value="SocA_Panacea"/>
</dbReference>
<organism evidence="2 3">
    <name type="scientific">Flavobacterium zhoui</name>
    <dbReference type="NCBI Taxonomy" id="3230414"/>
    <lineage>
        <taxon>Bacteria</taxon>
        <taxon>Pseudomonadati</taxon>
        <taxon>Bacteroidota</taxon>
        <taxon>Flavobacteriia</taxon>
        <taxon>Flavobacteriales</taxon>
        <taxon>Flavobacteriaceae</taxon>
        <taxon>Flavobacterium</taxon>
    </lineage>
</organism>
<name>A0ABW6I635_9FLAO</name>
<proteinExistence type="predicted"/>
<evidence type="ECO:0000259" key="1">
    <source>
        <dbReference type="Pfam" id="PF13274"/>
    </source>
</evidence>
<dbReference type="Proteomes" id="UP001600107">
    <property type="component" value="Unassembled WGS sequence"/>
</dbReference>
<sequence length="198" mass="22775">MIANNKYSRNQIDKLGNALIYLIENMGILPKTSLLKLIYILDEYSVKKRGFPMFNLQYEIWKYGPVCQDLYIEFNDGASLLKDYIKSEVIENATHISPVNSFNDDEFSDSDIAILDSIVTTFSGKNANYLVDYTHQKNSLWYTTASKNGVLEALLNEEINATDYKIDFADLVAHDENKVAFYHDHLEFLNFTASLNQR</sequence>
<accession>A0ABW6I635</accession>
<feature type="domain" description="Antitoxin SocA-like Panacea" evidence="1">
    <location>
        <begin position="34"/>
        <end position="141"/>
    </location>
</feature>
<evidence type="ECO:0000313" key="2">
    <source>
        <dbReference type="EMBL" id="MFE3871457.1"/>
    </source>
</evidence>